<dbReference type="AlphaFoldDB" id="A0A1C7MZZ9"/>
<comment type="caution">
    <text evidence="1">The sequence shown here is derived from an EMBL/GenBank/DDBJ whole genome shotgun (WGS) entry which is preliminary data.</text>
</comment>
<reference evidence="1 2" key="1">
    <citation type="submission" date="2016-03" db="EMBL/GenBank/DDBJ databases">
        <title>Choanephora cucurbitarum.</title>
        <authorList>
            <person name="Min B."/>
            <person name="Park H."/>
            <person name="Park J.-H."/>
            <person name="Shin H.-D."/>
            <person name="Choi I.-G."/>
        </authorList>
    </citation>
    <scope>NUCLEOTIDE SEQUENCE [LARGE SCALE GENOMIC DNA]</scope>
    <source>
        <strain evidence="1 2">KUS-F28377</strain>
    </source>
</reference>
<sequence length="64" mass="7422">MKILAVHDNLVVHDHDTIAIIIGLIDICNRIQEYLPSLFFSLMRLYQQAIHQSSVMRKSNNITE</sequence>
<name>A0A1C7MZZ9_9FUNG</name>
<protein>
    <submittedName>
        <fullName evidence="1">Uncharacterized protein</fullName>
    </submittedName>
</protein>
<evidence type="ECO:0000313" key="1">
    <source>
        <dbReference type="EMBL" id="OBZ81996.1"/>
    </source>
</evidence>
<dbReference type="InParanoid" id="A0A1C7MZZ9"/>
<evidence type="ECO:0000313" key="2">
    <source>
        <dbReference type="Proteomes" id="UP000093000"/>
    </source>
</evidence>
<dbReference type="EMBL" id="LUGH01000981">
    <property type="protein sequence ID" value="OBZ81996.1"/>
    <property type="molecule type" value="Genomic_DNA"/>
</dbReference>
<organism evidence="1 2">
    <name type="scientific">Choanephora cucurbitarum</name>
    <dbReference type="NCBI Taxonomy" id="101091"/>
    <lineage>
        <taxon>Eukaryota</taxon>
        <taxon>Fungi</taxon>
        <taxon>Fungi incertae sedis</taxon>
        <taxon>Mucoromycota</taxon>
        <taxon>Mucoromycotina</taxon>
        <taxon>Mucoromycetes</taxon>
        <taxon>Mucorales</taxon>
        <taxon>Mucorineae</taxon>
        <taxon>Choanephoraceae</taxon>
        <taxon>Choanephoroideae</taxon>
        <taxon>Choanephora</taxon>
    </lineage>
</organism>
<gene>
    <name evidence="1" type="ORF">A0J61_09955</name>
</gene>
<proteinExistence type="predicted"/>
<dbReference type="Proteomes" id="UP000093000">
    <property type="component" value="Unassembled WGS sequence"/>
</dbReference>
<accession>A0A1C7MZZ9</accession>
<keyword evidence="2" id="KW-1185">Reference proteome</keyword>